<dbReference type="Proteomes" id="UP001388673">
    <property type="component" value="Unassembled WGS sequence"/>
</dbReference>
<reference evidence="8 9" key="1">
    <citation type="journal article" date="2024" name="bioRxiv">
        <title>Comparative genomics of Cryptococcus and Kwoniella reveals pathogenesis evolution and contrasting karyotype dynamics via intercentromeric recombination or chromosome fusion.</title>
        <authorList>
            <person name="Coelho M.A."/>
            <person name="David-Palma M."/>
            <person name="Shea T."/>
            <person name="Bowers K."/>
            <person name="McGinley-Smith S."/>
            <person name="Mohammad A.W."/>
            <person name="Gnirke A."/>
            <person name="Yurkov A.M."/>
            <person name="Nowrousian M."/>
            <person name="Sun S."/>
            <person name="Cuomo C.A."/>
            <person name="Heitman J."/>
        </authorList>
    </citation>
    <scope>NUCLEOTIDE SEQUENCE [LARGE SCALE GENOMIC DNA]</scope>
    <source>
        <strain evidence="8 9">CBS 13917</strain>
    </source>
</reference>
<keyword evidence="3 6" id="KW-0479">Metal-binding</keyword>
<dbReference type="Gene3D" id="3.40.350.10">
    <property type="entry name" value="Creatinase/prolidase N-terminal domain"/>
    <property type="match status" value="1"/>
</dbReference>
<dbReference type="SUPFAM" id="SSF53092">
    <property type="entry name" value="Creatinase/prolidase N-terminal domain"/>
    <property type="match status" value="1"/>
</dbReference>
<accession>A0AAW0YX27</accession>
<evidence type="ECO:0000259" key="7">
    <source>
        <dbReference type="SMART" id="SM01011"/>
    </source>
</evidence>
<dbReference type="GeneID" id="92182283"/>
<evidence type="ECO:0000256" key="1">
    <source>
        <dbReference type="ARBA" id="ARBA00001936"/>
    </source>
</evidence>
<proteinExistence type="inferred from homology"/>
<evidence type="ECO:0000256" key="4">
    <source>
        <dbReference type="ARBA" id="ARBA00022801"/>
    </source>
</evidence>
<dbReference type="Pfam" id="PF05195">
    <property type="entry name" value="AMP_N"/>
    <property type="match status" value="1"/>
</dbReference>
<comment type="similarity">
    <text evidence="2 6">Belongs to the peptidase M24B family.</text>
</comment>
<dbReference type="AlphaFoldDB" id="A0AAW0YX27"/>
<evidence type="ECO:0000256" key="5">
    <source>
        <dbReference type="ARBA" id="ARBA00023211"/>
    </source>
</evidence>
<dbReference type="RefSeq" id="XP_066801578.1">
    <property type="nucleotide sequence ID" value="XM_066948119.1"/>
</dbReference>
<keyword evidence="4" id="KW-0378">Hydrolase</keyword>
<dbReference type="PROSITE" id="PS00491">
    <property type="entry name" value="PROLINE_PEPTIDASE"/>
    <property type="match status" value="1"/>
</dbReference>
<dbReference type="EMBL" id="JBCAWK010000009">
    <property type="protein sequence ID" value="KAK8849690.1"/>
    <property type="molecule type" value="Genomic_DNA"/>
</dbReference>
<evidence type="ECO:0000313" key="9">
    <source>
        <dbReference type="Proteomes" id="UP001388673"/>
    </source>
</evidence>
<dbReference type="GO" id="GO:0006508">
    <property type="term" value="P:proteolysis"/>
    <property type="evidence" value="ECO:0007669"/>
    <property type="project" value="TreeGrafter"/>
</dbReference>
<protein>
    <recommendedName>
        <fullName evidence="7">Aminopeptidase P N-terminal domain-containing protein</fullName>
    </recommendedName>
</protein>
<organism evidence="8 9">
    <name type="scientific">Kwoniella newhampshirensis</name>
    <dbReference type="NCBI Taxonomy" id="1651941"/>
    <lineage>
        <taxon>Eukaryota</taxon>
        <taxon>Fungi</taxon>
        <taxon>Dikarya</taxon>
        <taxon>Basidiomycota</taxon>
        <taxon>Agaricomycotina</taxon>
        <taxon>Tremellomycetes</taxon>
        <taxon>Tremellales</taxon>
        <taxon>Cryptococcaceae</taxon>
        <taxon>Kwoniella</taxon>
    </lineage>
</organism>
<dbReference type="InterPro" id="IPR001131">
    <property type="entry name" value="Peptidase_M24B_aminopep-P_CS"/>
</dbReference>
<sequence>MTAKYPAREHTVKLIDELAKVIPESDRGKTHGIFLQGSPTLFRDDTDREMLFHQEANFNYLTGVIQASCSVAIFFSLSSDASTSHVEHHLFIPAADPAETMWSVPPPTLAEAQAKYDSDKIDYTSAIPSFLDSAVKSFGGSVIMHTLPETMDYPALPETLLAASSIDRNTNYLFEALHIARLTKDESEIALIREANRISSAAHEVVMRELGSFARQREGGGLSKGERTGKEALRQWEIESEDDAEAVFVAACRRLGAQQAYLPIVASGTRASTLHYVCNDRLFPSTAVPRQPGDTSFIPSPLVRGCCGTLAPPHSHEIEPTAFHDKAFFPQVLLIDAGCEWQGYASDITRTIPVGNGGKYTKEGGEIYELVLRMQKECEALIKPGVHWDTIHLHGHKVLIDGFLTLGIFKGDAEAILQSGVSAGFFPHGLGHSLGLDVHDSRQYLKSTFLSLPLSSTSTPSKLYTYLRIRQPLLLNMILTVEPGCYFAPQLLEEHGVWTNEYVVTEVLKRYVNVGGVRIEDVVVVRENGVENLTTIGRERDYVEAICAGEL</sequence>
<name>A0AAW0YX27_9TREE</name>
<dbReference type="PANTHER" id="PTHR43226">
    <property type="entry name" value="XAA-PRO AMINOPEPTIDASE 3"/>
    <property type="match status" value="1"/>
</dbReference>
<dbReference type="InterPro" id="IPR007865">
    <property type="entry name" value="Aminopep_P_N"/>
</dbReference>
<dbReference type="PANTHER" id="PTHR43226:SF1">
    <property type="entry name" value="XAA-PRO DIPEPTIDASE"/>
    <property type="match status" value="1"/>
</dbReference>
<dbReference type="InterPro" id="IPR029149">
    <property type="entry name" value="Creatin/AminoP/Spt16_N"/>
</dbReference>
<dbReference type="SUPFAM" id="SSF55920">
    <property type="entry name" value="Creatinase/aminopeptidase"/>
    <property type="match status" value="2"/>
</dbReference>
<dbReference type="SMART" id="SM01011">
    <property type="entry name" value="AMP_N"/>
    <property type="match status" value="1"/>
</dbReference>
<dbReference type="GO" id="GO:0030145">
    <property type="term" value="F:manganese ion binding"/>
    <property type="evidence" value="ECO:0007669"/>
    <property type="project" value="InterPro"/>
</dbReference>
<feature type="domain" description="Aminopeptidase P N-terminal" evidence="7">
    <location>
        <begin position="5"/>
        <end position="154"/>
    </location>
</feature>
<dbReference type="CDD" id="cd01087">
    <property type="entry name" value="Prolidase"/>
    <property type="match status" value="1"/>
</dbReference>
<dbReference type="InterPro" id="IPR052433">
    <property type="entry name" value="X-Pro_dipept-like"/>
</dbReference>
<evidence type="ECO:0000256" key="6">
    <source>
        <dbReference type="RuleBase" id="RU000590"/>
    </source>
</evidence>
<keyword evidence="5" id="KW-0464">Manganese</keyword>
<keyword evidence="9" id="KW-1185">Reference proteome</keyword>
<dbReference type="KEGG" id="kne:92182283"/>
<dbReference type="Pfam" id="PF00557">
    <property type="entry name" value="Peptidase_M24"/>
    <property type="match status" value="1"/>
</dbReference>
<comment type="cofactor">
    <cofactor evidence="1">
        <name>Mn(2+)</name>
        <dbReference type="ChEBI" id="CHEBI:29035"/>
    </cofactor>
</comment>
<evidence type="ECO:0000256" key="3">
    <source>
        <dbReference type="ARBA" id="ARBA00022723"/>
    </source>
</evidence>
<comment type="caution">
    <text evidence="8">The sequence shown here is derived from an EMBL/GenBank/DDBJ whole genome shotgun (WGS) entry which is preliminary data.</text>
</comment>
<evidence type="ECO:0000256" key="2">
    <source>
        <dbReference type="ARBA" id="ARBA00008766"/>
    </source>
</evidence>
<dbReference type="InterPro" id="IPR036005">
    <property type="entry name" value="Creatinase/aminopeptidase-like"/>
</dbReference>
<dbReference type="InterPro" id="IPR000994">
    <property type="entry name" value="Pept_M24"/>
</dbReference>
<dbReference type="GO" id="GO:0070006">
    <property type="term" value="F:metalloaminopeptidase activity"/>
    <property type="evidence" value="ECO:0007669"/>
    <property type="project" value="InterPro"/>
</dbReference>
<gene>
    <name evidence="8" type="ORF">IAR55_005025</name>
</gene>
<evidence type="ECO:0000313" key="8">
    <source>
        <dbReference type="EMBL" id="KAK8849690.1"/>
    </source>
</evidence>
<dbReference type="Gene3D" id="3.90.230.10">
    <property type="entry name" value="Creatinase/methionine aminopeptidase superfamily"/>
    <property type="match status" value="1"/>
</dbReference>